<evidence type="ECO:0000313" key="1">
    <source>
        <dbReference type="EMBL" id="TGY78491.1"/>
    </source>
</evidence>
<dbReference type="EMBL" id="SRYB01000013">
    <property type="protein sequence ID" value="TGY78491.1"/>
    <property type="molecule type" value="Genomic_DNA"/>
</dbReference>
<reference evidence="1" key="1">
    <citation type="submission" date="2019-04" db="EMBL/GenBank/DDBJ databases">
        <title>Microbes associate with the intestines of laboratory mice.</title>
        <authorList>
            <person name="Navarre W."/>
            <person name="Wong E."/>
            <person name="Huang K."/>
            <person name="Tropini C."/>
            <person name="Ng K."/>
            <person name="Yu B."/>
        </authorList>
    </citation>
    <scope>NUCLEOTIDE SEQUENCE</scope>
    <source>
        <strain evidence="1">NM04_E33</strain>
    </source>
</reference>
<keyword evidence="2" id="KW-1185">Reference proteome</keyword>
<sequence length="146" mass="16356">MRRIVLCMVVGVATVFAAMAQEGLNVAEFFSDAYTGNPKVTLVSMSYDKVEKNGMRKYRSISVEDSPELADKIGRAVSKDGASAVSKEVSYREGQLYFGFYSMGGKRSARRYLLYLNRRPKGKEKTTLIFIEGNLSDAEVKRMINK</sequence>
<gene>
    <name evidence="1" type="ORF">E5331_10390</name>
</gene>
<organism evidence="1 2">
    <name type="scientific">Lepagella muris</name>
    <dbReference type="NCBI Taxonomy" id="3032870"/>
    <lineage>
        <taxon>Bacteria</taxon>
        <taxon>Pseudomonadati</taxon>
        <taxon>Bacteroidota</taxon>
        <taxon>Bacteroidia</taxon>
        <taxon>Bacteroidales</taxon>
        <taxon>Muribaculaceae</taxon>
        <taxon>Lepagella</taxon>
    </lineage>
</organism>
<evidence type="ECO:0000313" key="2">
    <source>
        <dbReference type="Proteomes" id="UP000306319"/>
    </source>
</evidence>
<comment type="caution">
    <text evidence="1">The sequence shown here is derived from an EMBL/GenBank/DDBJ whole genome shotgun (WGS) entry which is preliminary data.</text>
</comment>
<accession>A0AC61RLG3</accession>
<proteinExistence type="predicted"/>
<protein>
    <submittedName>
        <fullName evidence="1">Uncharacterized protein</fullName>
    </submittedName>
</protein>
<dbReference type="Proteomes" id="UP000306319">
    <property type="component" value="Unassembled WGS sequence"/>
</dbReference>
<name>A0AC61RLG3_9BACT</name>